<reference evidence="3" key="2">
    <citation type="submission" date="2015-01" db="EMBL/GenBank/DDBJ databases">
        <title>Evolutionary Origins and Diversification of the Mycorrhizal Mutualists.</title>
        <authorList>
            <consortium name="DOE Joint Genome Institute"/>
            <consortium name="Mycorrhizal Genomics Consortium"/>
            <person name="Kohler A."/>
            <person name="Kuo A."/>
            <person name="Nagy L.G."/>
            <person name="Floudas D."/>
            <person name="Copeland A."/>
            <person name="Barry K.W."/>
            <person name="Cichocki N."/>
            <person name="Veneault-Fourrey C."/>
            <person name="LaButti K."/>
            <person name="Lindquist E.A."/>
            <person name="Lipzen A."/>
            <person name="Lundell T."/>
            <person name="Morin E."/>
            <person name="Murat C."/>
            <person name="Riley R."/>
            <person name="Ohm R."/>
            <person name="Sun H."/>
            <person name="Tunlid A."/>
            <person name="Henrissat B."/>
            <person name="Grigoriev I.V."/>
            <person name="Hibbett D.S."/>
            <person name="Martin F."/>
        </authorList>
    </citation>
    <scope>NUCLEOTIDE SEQUENCE [LARGE SCALE GENOMIC DNA]</scope>
    <source>
        <strain evidence="3">h7</strain>
    </source>
</reference>
<protein>
    <submittedName>
        <fullName evidence="2">Uncharacterized protein</fullName>
    </submittedName>
</protein>
<evidence type="ECO:0000313" key="3">
    <source>
        <dbReference type="Proteomes" id="UP000053424"/>
    </source>
</evidence>
<organism evidence="2 3">
    <name type="scientific">Hebeloma cylindrosporum</name>
    <dbReference type="NCBI Taxonomy" id="76867"/>
    <lineage>
        <taxon>Eukaryota</taxon>
        <taxon>Fungi</taxon>
        <taxon>Dikarya</taxon>
        <taxon>Basidiomycota</taxon>
        <taxon>Agaricomycotina</taxon>
        <taxon>Agaricomycetes</taxon>
        <taxon>Agaricomycetidae</taxon>
        <taxon>Agaricales</taxon>
        <taxon>Agaricineae</taxon>
        <taxon>Hymenogastraceae</taxon>
        <taxon>Hebeloma</taxon>
    </lineage>
</organism>
<name>A0A0C3C4U2_HEBCY</name>
<evidence type="ECO:0000313" key="2">
    <source>
        <dbReference type="EMBL" id="KIM39279.1"/>
    </source>
</evidence>
<dbReference type="Proteomes" id="UP000053424">
    <property type="component" value="Unassembled WGS sequence"/>
</dbReference>
<reference evidence="2 3" key="1">
    <citation type="submission" date="2014-04" db="EMBL/GenBank/DDBJ databases">
        <authorList>
            <consortium name="DOE Joint Genome Institute"/>
            <person name="Kuo A."/>
            <person name="Gay G."/>
            <person name="Dore J."/>
            <person name="Kohler A."/>
            <person name="Nagy L.G."/>
            <person name="Floudas D."/>
            <person name="Copeland A."/>
            <person name="Barry K.W."/>
            <person name="Cichocki N."/>
            <person name="Veneault-Fourrey C."/>
            <person name="LaButti K."/>
            <person name="Lindquist E.A."/>
            <person name="Lipzen A."/>
            <person name="Lundell T."/>
            <person name="Morin E."/>
            <person name="Murat C."/>
            <person name="Sun H."/>
            <person name="Tunlid A."/>
            <person name="Henrissat B."/>
            <person name="Grigoriev I.V."/>
            <person name="Hibbett D.S."/>
            <person name="Martin F."/>
            <person name="Nordberg H.P."/>
            <person name="Cantor M.N."/>
            <person name="Hua S.X."/>
        </authorList>
    </citation>
    <scope>NUCLEOTIDE SEQUENCE [LARGE SCALE GENOMIC DNA]</scope>
    <source>
        <strain evidence="3">h7</strain>
    </source>
</reference>
<proteinExistence type="predicted"/>
<sequence>MGESIKRLSLRGQPISIAKALSLPLVPYASHPLTPEPTPVNAQANRAAGPSRLPLPLLQHPAPLHFLAAPPSPPRQAPGSLAIPAPVTVPPSRM</sequence>
<accession>A0A0C3C4U2</accession>
<keyword evidence="3" id="KW-1185">Reference proteome</keyword>
<feature type="region of interest" description="Disordered" evidence="1">
    <location>
        <begin position="69"/>
        <end position="94"/>
    </location>
</feature>
<dbReference type="EMBL" id="KN831786">
    <property type="protein sequence ID" value="KIM39279.1"/>
    <property type="molecule type" value="Genomic_DNA"/>
</dbReference>
<gene>
    <name evidence="2" type="ORF">M413DRAFT_29451</name>
</gene>
<evidence type="ECO:0000256" key="1">
    <source>
        <dbReference type="SAM" id="MobiDB-lite"/>
    </source>
</evidence>
<dbReference type="HOGENOM" id="CLU_2386405_0_0_1"/>
<feature type="region of interest" description="Disordered" evidence="1">
    <location>
        <begin position="34"/>
        <end position="55"/>
    </location>
</feature>
<dbReference type="AlphaFoldDB" id="A0A0C3C4U2"/>